<dbReference type="PROSITE" id="PS52015">
    <property type="entry name" value="TONB_CTD"/>
    <property type="match status" value="1"/>
</dbReference>
<protein>
    <submittedName>
        <fullName evidence="12">Energy transduction protein TonB</fullName>
    </submittedName>
</protein>
<feature type="region of interest" description="Disordered" evidence="10">
    <location>
        <begin position="56"/>
        <end position="181"/>
    </location>
</feature>
<evidence type="ECO:0000256" key="6">
    <source>
        <dbReference type="ARBA" id="ARBA00022692"/>
    </source>
</evidence>
<gene>
    <name evidence="12" type="primary">tonB1</name>
    <name evidence="12" type="ORF">CRECT_1751</name>
</gene>
<feature type="compositionally biased region" description="Basic and acidic residues" evidence="10">
    <location>
        <begin position="105"/>
        <end position="126"/>
    </location>
</feature>
<dbReference type="GO" id="GO:0015031">
    <property type="term" value="P:protein transport"/>
    <property type="evidence" value="ECO:0007669"/>
    <property type="project" value="UniProtKB-KW"/>
</dbReference>
<proteinExistence type="inferred from homology"/>
<dbReference type="InterPro" id="IPR006260">
    <property type="entry name" value="TonB/TolA_C"/>
</dbReference>
<keyword evidence="4" id="KW-1003">Cell membrane</keyword>
<comment type="subcellular location">
    <subcellularLocation>
        <location evidence="1">Cell inner membrane</location>
        <topology evidence="1">Single-pass membrane protein</topology>
        <orientation evidence="1">Periplasmic side</orientation>
    </subcellularLocation>
</comment>
<evidence type="ECO:0000256" key="7">
    <source>
        <dbReference type="ARBA" id="ARBA00022927"/>
    </source>
</evidence>
<dbReference type="GO" id="GO:0005886">
    <property type="term" value="C:plasma membrane"/>
    <property type="evidence" value="ECO:0007669"/>
    <property type="project" value="UniProtKB-SubCell"/>
</dbReference>
<keyword evidence="5" id="KW-0997">Cell inner membrane</keyword>
<dbReference type="InterPro" id="IPR051045">
    <property type="entry name" value="TonB-dependent_transducer"/>
</dbReference>
<evidence type="ECO:0000256" key="3">
    <source>
        <dbReference type="ARBA" id="ARBA00022448"/>
    </source>
</evidence>
<dbReference type="RefSeq" id="WP_171992716.1">
    <property type="nucleotide sequence ID" value="NZ_CP012543.1"/>
</dbReference>
<feature type="domain" description="TonB C-terminal" evidence="11">
    <location>
        <begin position="198"/>
        <end position="285"/>
    </location>
</feature>
<dbReference type="PRINTS" id="PR01374">
    <property type="entry name" value="TONBPROTEIN"/>
</dbReference>
<evidence type="ECO:0000256" key="1">
    <source>
        <dbReference type="ARBA" id="ARBA00004383"/>
    </source>
</evidence>
<dbReference type="SUPFAM" id="SSF74653">
    <property type="entry name" value="TolA/TonB C-terminal domain"/>
    <property type="match status" value="1"/>
</dbReference>
<keyword evidence="8" id="KW-1133">Transmembrane helix</keyword>
<dbReference type="Proteomes" id="UP000502377">
    <property type="component" value="Chromosome"/>
</dbReference>
<keyword evidence="3" id="KW-0813">Transport</keyword>
<evidence type="ECO:0000256" key="4">
    <source>
        <dbReference type="ARBA" id="ARBA00022475"/>
    </source>
</evidence>
<dbReference type="PANTHER" id="PTHR33446">
    <property type="entry name" value="PROTEIN TONB-RELATED"/>
    <property type="match status" value="1"/>
</dbReference>
<sequence>MKTSLSRRQLNRRASLTGLGVSILLHGAVAGIFAKFYEELKPISEEKSVKIALNTFTPPVAPLPPAPTPPAPPPPAPPAPPPPEPVVTPPPPEPEPPKPTPPPEPIEKPKPVEKPKPAEKPVEKPKPKTKPKPLKKPEPEPKQQVAQVAPPALPSPPTPTPPAAQPSSAPSSSISSNLPPSGVETVGEFNFATSAGDDRFYKIQKAIQKRHKYPKRAKKMRHQGVVEVSFLYKKDGTVRDVKVIKSSGYETLDETAVELINCAAPDFPILDRDYVIKIPVSYKLM</sequence>
<dbReference type="GO" id="GO:0030288">
    <property type="term" value="C:outer membrane-bounded periplasmic space"/>
    <property type="evidence" value="ECO:0007669"/>
    <property type="project" value="InterPro"/>
</dbReference>
<evidence type="ECO:0000256" key="8">
    <source>
        <dbReference type="ARBA" id="ARBA00022989"/>
    </source>
</evidence>
<dbReference type="KEGG" id="crx:CRECT_1751"/>
<evidence type="ECO:0000256" key="10">
    <source>
        <dbReference type="SAM" id="MobiDB-lite"/>
    </source>
</evidence>
<feature type="compositionally biased region" description="Low complexity" evidence="10">
    <location>
        <begin position="165"/>
        <end position="181"/>
    </location>
</feature>
<keyword evidence="9" id="KW-0472">Membrane</keyword>
<dbReference type="InterPro" id="IPR037682">
    <property type="entry name" value="TonB_C"/>
</dbReference>
<feature type="compositionally biased region" description="Pro residues" evidence="10">
    <location>
        <begin position="151"/>
        <end position="164"/>
    </location>
</feature>
<dbReference type="InterPro" id="IPR003538">
    <property type="entry name" value="TonB"/>
</dbReference>
<dbReference type="NCBIfam" id="TIGR01352">
    <property type="entry name" value="tonB_Cterm"/>
    <property type="match status" value="1"/>
</dbReference>
<evidence type="ECO:0000259" key="11">
    <source>
        <dbReference type="PROSITE" id="PS52015"/>
    </source>
</evidence>
<organism evidence="12 13">
    <name type="scientific">Campylobacter rectus</name>
    <name type="common">Wolinella recta</name>
    <dbReference type="NCBI Taxonomy" id="203"/>
    <lineage>
        <taxon>Bacteria</taxon>
        <taxon>Pseudomonadati</taxon>
        <taxon>Campylobacterota</taxon>
        <taxon>Epsilonproteobacteria</taxon>
        <taxon>Campylobacterales</taxon>
        <taxon>Campylobacteraceae</taxon>
        <taxon>Campylobacter</taxon>
    </lineage>
</organism>
<feature type="compositionally biased region" description="Pro residues" evidence="10">
    <location>
        <begin position="59"/>
        <end position="104"/>
    </location>
</feature>
<reference evidence="12 13" key="1">
    <citation type="submission" date="2016-07" db="EMBL/GenBank/DDBJ databases">
        <title>Comparative genomics of the Campylobacter concisus group.</title>
        <authorList>
            <person name="Miller W.G."/>
            <person name="Yee E."/>
            <person name="Chapman M.H."/>
            <person name="Huynh S."/>
            <person name="Bono J.L."/>
            <person name="On S.L.W."/>
            <person name="StLeger J."/>
            <person name="Foster G."/>
            <person name="Parker C.T."/>
        </authorList>
    </citation>
    <scope>NUCLEOTIDE SEQUENCE [LARGE SCALE GENOMIC DNA]</scope>
    <source>
        <strain evidence="12 13">ATCC 33238</strain>
    </source>
</reference>
<evidence type="ECO:0000256" key="2">
    <source>
        <dbReference type="ARBA" id="ARBA00006555"/>
    </source>
</evidence>
<dbReference type="Pfam" id="PF03544">
    <property type="entry name" value="TonB_C"/>
    <property type="match status" value="1"/>
</dbReference>
<dbReference type="GO" id="GO:0031992">
    <property type="term" value="F:energy transducer activity"/>
    <property type="evidence" value="ECO:0007669"/>
    <property type="project" value="InterPro"/>
</dbReference>
<dbReference type="PANTHER" id="PTHR33446:SF2">
    <property type="entry name" value="PROTEIN TONB"/>
    <property type="match status" value="1"/>
</dbReference>
<evidence type="ECO:0000256" key="9">
    <source>
        <dbReference type="ARBA" id="ARBA00023136"/>
    </source>
</evidence>
<keyword evidence="7" id="KW-0653">Protein transport</keyword>
<dbReference type="GO" id="GO:0015891">
    <property type="term" value="P:siderophore transport"/>
    <property type="evidence" value="ECO:0007669"/>
    <property type="project" value="InterPro"/>
</dbReference>
<evidence type="ECO:0000313" key="12">
    <source>
        <dbReference type="EMBL" id="QCD47378.1"/>
    </source>
</evidence>
<dbReference type="EMBL" id="CP012543">
    <property type="protein sequence ID" value="QCD47378.1"/>
    <property type="molecule type" value="Genomic_DNA"/>
</dbReference>
<dbReference type="AlphaFoldDB" id="A0A6G5QNT1"/>
<comment type="similarity">
    <text evidence="2">Belongs to the TonB family.</text>
</comment>
<evidence type="ECO:0000256" key="5">
    <source>
        <dbReference type="ARBA" id="ARBA00022519"/>
    </source>
</evidence>
<dbReference type="Gene3D" id="3.30.1150.10">
    <property type="match status" value="1"/>
</dbReference>
<keyword evidence="6" id="KW-0812">Transmembrane</keyword>
<name>A0A6G5QNT1_CAMRE</name>
<dbReference type="GO" id="GO:0055085">
    <property type="term" value="P:transmembrane transport"/>
    <property type="evidence" value="ECO:0007669"/>
    <property type="project" value="InterPro"/>
</dbReference>
<accession>A0A6G5QNT1</accession>
<evidence type="ECO:0000313" key="13">
    <source>
        <dbReference type="Proteomes" id="UP000502377"/>
    </source>
</evidence>